<dbReference type="STRING" id="1560201.NG42_06175"/>
<proteinExistence type="predicted"/>
<protein>
    <recommendedName>
        <fullName evidence="2">Putative adhesin Stv domain-containing protein</fullName>
    </recommendedName>
</protein>
<gene>
    <name evidence="4" type="ORF">NG42_06175</name>
    <name evidence="3" type="ORF">NG43_19280</name>
</gene>
<feature type="compositionally biased region" description="Low complexity" evidence="1">
    <location>
        <begin position="805"/>
        <end position="814"/>
    </location>
</feature>
<dbReference type="Pfam" id="PF21527">
    <property type="entry name" value="Stv"/>
    <property type="match status" value="1"/>
</dbReference>
<evidence type="ECO:0000313" key="6">
    <source>
        <dbReference type="Proteomes" id="UP000037088"/>
    </source>
</evidence>
<feature type="domain" description="Putative adhesin Stv" evidence="2">
    <location>
        <begin position="885"/>
        <end position="1051"/>
    </location>
</feature>
<dbReference type="EMBL" id="JRXE01000007">
    <property type="protein sequence ID" value="KOC91033.1"/>
    <property type="molecule type" value="Genomic_DNA"/>
</dbReference>
<dbReference type="EMBL" id="JRXF01000039">
    <property type="protein sequence ID" value="KOC89102.1"/>
    <property type="molecule type" value="Genomic_DNA"/>
</dbReference>
<comment type="caution">
    <text evidence="3">The sequence shown here is derived from an EMBL/GenBank/DDBJ whole genome shotgun (WGS) entry which is preliminary data.</text>
</comment>
<evidence type="ECO:0000313" key="4">
    <source>
        <dbReference type="EMBL" id="KOC91033.1"/>
    </source>
</evidence>
<dbReference type="PATRIC" id="fig|1560201.3.peg.1315"/>
<feature type="region of interest" description="Disordered" evidence="1">
    <location>
        <begin position="802"/>
        <end position="826"/>
    </location>
</feature>
<keyword evidence="6" id="KW-1185">Reference proteome</keyword>
<dbReference type="Proteomes" id="UP000036851">
    <property type="component" value="Unassembled WGS sequence"/>
</dbReference>
<evidence type="ECO:0000256" key="1">
    <source>
        <dbReference type="SAM" id="MobiDB-lite"/>
    </source>
</evidence>
<reference evidence="5 6" key="1">
    <citation type="journal article" date="2015" name="Int. J. Syst. Evol. Microbiol.">
        <title>Erwinia iniecta sp. nov., isolated from Russian wheat aphids (Diuraphis noxia).</title>
        <authorList>
            <person name="Campillo T."/>
            <person name="Luna E."/>
            <person name="Portier P."/>
            <person name="Fischer-Le Saux M."/>
            <person name="Lapitan N."/>
            <person name="Tisserat N.A."/>
            <person name="Leach J.E."/>
        </authorList>
    </citation>
    <scope>NUCLEOTIDE SEQUENCE [LARGE SCALE GENOMIC DNA]</scope>
    <source>
        <strain evidence="4 6">B120</strain>
        <strain evidence="3 5">B149</strain>
    </source>
</reference>
<evidence type="ECO:0000313" key="3">
    <source>
        <dbReference type="EMBL" id="KOC89102.1"/>
    </source>
</evidence>
<name>A0A0L7T128_9GAMM</name>
<dbReference type="Proteomes" id="UP000037088">
    <property type="component" value="Unassembled WGS sequence"/>
</dbReference>
<evidence type="ECO:0000313" key="5">
    <source>
        <dbReference type="Proteomes" id="UP000036851"/>
    </source>
</evidence>
<organism evidence="3 5">
    <name type="scientific">Winslowiella iniecta</name>
    <dbReference type="NCBI Taxonomy" id="1560201"/>
    <lineage>
        <taxon>Bacteria</taxon>
        <taxon>Pseudomonadati</taxon>
        <taxon>Pseudomonadota</taxon>
        <taxon>Gammaproteobacteria</taxon>
        <taxon>Enterobacterales</taxon>
        <taxon>Erwiniaceae</taxon>
        <taxon>Winslowiella</taxon>
    </lineage>
</organism>
<dbReference type="InterPro" id="IPR049002">
    <property type="entry name" value="Stv"/>
</dbReference>
<accession>A0A0L7T128</accession>
<dbReference type="AlphaFoldDB" id="A0A0L7T128"/>
<dbReference type="RefSeq" id="WP_052898402.1">
    <property type="nucleotide sequence ID" value="NZ_JRXE01000007.1"/>
</dbReference>
<evidence type="ECO:0000259" key="2">
    <source>
        <dbReference type="Pfam" id="PF21527"/>
    </source>
</evidence>
<sequence>MKIDEQLKASGNARLEALELIGLAAAFHPDVLQGNALVLADISGQPLATFDPQLSARWAAFASLSLPRRDNAIVIRCGQENYYVEIDGRLLEVEGDNALFRALQAIRQQCDPECVNPKDILALRSGLYQRLESVSDQISVLWQQRREQGMGIQLPELKEERYVFQQQWQAQSAQLIWQAHQLREQLNNRGTFNFTPRLKPKGALMLAASMLNVVNPDSTDDIACRYPGPSALPVRYPHAETARPKAESAESGTEQLTTTWWDGINTIGQWIDKALNSAFSQLMPWNNVSGGAQPLNLTEEESRIFHQYALHSLNNLQHIYHPVLNPRDYFENYITEGISRYEQANGISTGLRSNSTIQVTCSPIVSQNMNLQGPKAPLPVQLNYSVVDIVTGQYKREINQQRDALGRSYRVDSMTHQALIEALTEENLERRMKADLDAWRNNPEFTSGLKKFYRQMVVLRCLSFLDRYRQASPYRTALLAFLDGKLEARELLFHENLLNGVFLIPVGDGGLLMSVDEPKFFYLRTRERQYWQGGLKKTEKIMSYPRTEEFKRWVLSKIPVYYAMKYANDRQAFVIRTAVRSRLLFSGLEMGKVLLHPFRSRPGGNQYDLADNLLAGLMQRLESDIDTLVLTRREELSLQALNLMKLILMIYSPLLMIALPGTGSLLTRISHFAVSVGLDAAYIGIIAIQAHIVDRPDQSEAFVEEAISATILSGISGTIGGTSLARQGANRITTLLKRYRQVRLWSRQTLSTVREQVRCHNLSEINKLGVLSDMLHEEPVAASKIGQSEKQAIVKQTGDLEENPLPELNRNLNRPRTHGGNALNPERTVSESKLGRVAYNQRQARARVQLMFLEQNHPELRDRVETFETASFSLTTVRDDPADKLVLLSHGFFTRESPLLRIPADKTLSFLGPHGKILFETEEVDGLLPTERLLSVGKQTPTFYASLVNKEIIVEKRDVARDVATWHLDSAGTDKPGYSINYSISHYERTPREEITAAVWGNRINSKEKIDVLTVKPEAEQLKTLKDVIDQMRRGGDYARYKQIVFSACREEKQPLTLKRVNKHGLGDGYQIEFKNKVKKRSAKVAQQELHFDGYTIFSQITLRRDSSDTFIPVDEKITEVLPFNLQYSQ</sequence>
<dbReference type="OrthoDB" id="6555661at2"/>